<dbReference type="AlphaFoldDB" id="A0A225X1M1"/>
<proteinExistence type="predicted"/>
<evidence type="ECO:0000313" key="2">
    <source>
        <dbReference type="Proteomes" id="UP000198211"/>
    </source>
</evidence>
<dbReference type="Proteomes" id="UP000198211">
    <property type="component" value="Unassembled WGS sequence"/>
</dbReference>
<evidence type="ECO:0000313" key="1">
    <source>
        <dbReference type="EMBL" id="OWZ23148.1"/>
    </source>
</evidence>
<organism evidence="1 2">
    <name type="scientific">Phytophthora megakarya</name>
    <dbReference type="NCBI Taxonomy" id="4795"/>
    <lineage>
        <taxon>Eukaryota</taxon>
        <taxon>Sar</taxon>
        <taxon>Stramenopiles</taxon>
        <taxon>Oomycota</taxon>
        <taxon>Peronosporomycetes</taxon>
        <taxon>Peronosporales</taxon>
        <taxon>Peronosporaceae</taxon>
        <taxon>Phytophthora</taxon>
    </lineage>
</organism>
<dbReference type="EMBL" id="NBNE01000082">
    <property type="protein sequence ID" value="OWZ23148.1"/>
    <property type="molecule type" value="Genomic_DNA"/>
</dbReference>
<reference evidence="2" key="1">
    <citation type="submission" date="2017-03" db="EMBL/GenBank/DDBJ databases">
        <title>Phytopthora megakarya and P. palmivora, two closely related causual agents of cacao black pod achieved similar genome size and gene model numbers by different mechanisms.</title>
        <authorList>
            <person name="Ali S."/>
            <person name="Shao J."/>
            <person name="Larry D.J."/>
            <person name="Kronmiller B."/>
            <person name="Shen D."/>
            <person name="Strem M.D."/>
            <person name="Melnick R.L."/>
            <person name="Guiltinan M.J."/>
            <person name="Tyler B.M."/>
            <person name="Meinhardt L.W."/>
            <person name="Bailey B.A."/>
        </authorList>
    </citation>
    <scope>NUCLEOTIDE SEQUENCE [LARGE SCALE GENOMIC DNA]</scope>
    <source>
        <strain evidence="2">zdho120</strain>
    </source>
</reference>
<keyword evidence="2" id="KW-1185">Reference proteome</keyword>
<gene>
    <name evidence="1" type="ORF">PHMEG_0002017</name>
</gene>
<sequence>MQSYKSVSPVVVVIILVFAVCIKSETTVFKPHLFGQHRTLTKRTLRDQNATNEERVIGDLSTLRTWLHDQKFVDDVLDTLLLNGRVEEVVQNPNFKLLDNYVDMFNSKYPKQKMSLIEILTARHSEFDLAQALMRAKQSENTRNIATKLQNQQLKGWLNSQKTIDDAYSLLKIKEDGIISVISPKQETMHKYIQLFNAKYPQQKTDLYRVLCDGFGGEDKFAILISHAMEHPATAGGASKYRCIMFRQWLEKDYDPMSVLINVIKYTENNVATTSSREKSIVAVYKPIYYREMGLDM</sequence>
<accession>A0A225X1M1</accession>
<comment type="caution">
    <text evidence="1">The sequence shown here is derived from an EMBL/GenBank/DDBJ whole genome shotgun (WGS) entry which is preliminary data.</text>
</comment>
<protein>
    <submittedName>
        <fullName evidence="1">Avirulence (Avh) protein</fullName>
    </submittedName>
</protein>
<dbReference type="OrthoDB" id="116465at2759"/>
<name>A0A225X1M1_9STRA</name>